<evidence type="ECO:0000256" key="1">
    <source>
        <dbReference type="SAM" id="MobiDB-lite"/>
    </source>
</evidence>
<gene>
    <name evidence="2" type="ORF">HGB44_07640</name>
</gene>
<comment type="caution">
    <text evidence="2">The sequence shown here is derived from an EMBL/GenBank/DDBJ whole genome shotgun (WGS) entry which is preliminary data.</text>
</comment>
<dbReference type="Proteomes" id="UP000553209">
    <property type="component" value="Unassembled WGS sequence"/>
</dbReference>
<evidence type="ECO:0000313" key="2">
    <source>
        <dbReference type="EMBL" id="NKY97544.1"/>
    </source>
</evidence>
<dbReference type="AlphaFoldDB" id="A0A7X6MAZ1"/>
<organism evidence="2 3">
    <name type="scientific">Nocardiopsis alborubida</name>
    <dbReference type="NCBI Taxonomy" id="146802"/>
    <lineage>
        <taxon>Bacteria</taxon>
        <taxon>Bacillati</taxon>
        <taxon>Actinomycetota</taxon>
        <taxon>Actinomycetes</taxon>
        <taxon>Streptosporangiales</taxon>
        <taxon>Nocardiopsidaceae</taxon>
        <taxon>Nocardiopsis</taxon>
    </lineage>
</organism>
<evidence type="ECO:0000313" key="3">
    <source>
        <dbReference type="Proteomes" id="UP000553209"/>
    </source>
</evidence>
<reference evidence="2 3" key="1">
    <citation type="submission" date="2020-04" db="EMBL/GenBank/DDBJ databases">
        <title>MicrobeNet Type strains.</title>
        <authorList>
            <person name="Nicholson A.C."/>
        </authorList>
    </citation>
    <scope>NUCLEOTIDE SEQUENCE [LARGE SCALE GENOMIC DNA]</scope>
    <source>
        <strain evidence="2 3">ATCC 23612</strain>
    </source>
</reference>
<accession>A0A7X6MAZ1</accession>
<dbReference type="RefSeq" id="WP_013154720.1">
    <property type="nucleotide sequence ID" value="NZ_JAAXPG010000005.1"/>
</dbReference>
<name>A0A7X6MAZ1_9ACTN</name>
<sequence>MAKSRQTRDEQPTRVPSEEHEHLGKLAAELSRYDVRADVVDEQSSPCLRVRNPSSACAVEDVICERREHDYAFIASFGVYLGSSGSLGVTAHKVAWLVGATEA</sequence>
<feature type="region of interest" description="Disordered" evidence="1">
    <location>
        <begin position="1"/>
        <end position="22"/>
    </location>
</feature>
<keyword evidence="3" id="KW-1185">Reference proteome</keyword>
<protein>
    <submittedName>
        <fullName evidence="2">Uncharacterized protein</fullName>
    </submittedName>
</protein>
<dbReference type="EMBL" id="JAAXPG010000005">
    <property type="protein sequence ID" value="NKY97544.1"/>
    <property type="molecule type" value="Genomic_DNA"/>
</dbReference>
<dbReference type="GeneID" id="91486265"/>
<proteinExistence type="predicted"/>